<proteinExistence type="predicted"/>
<dbReference type="NCBIfam" id="TIGR02595">
    <property type="entry name" value="PEP_CTERM"/>
    <property type="match status" value="1"/>
</dbReference>
<evidence type="ECO:0000313" key="3">
    <source>
        <dbReference type="EMBL" id="BDS07590.1"/>
    </source>
</evidence>
<name>A0AAT9FNM0_9BACT</name>
<dbReference type="InterPro" id="IPR013424">
    <property type="entry name" value="Ice-binding_C"/>
</dbReference>
<gene>
    <name evidence="3" type="ORF">NT6N_26300</name>
</gene>
<dbReference type="KEGG" id="osu:NT6N_26300"/>
<feature type="domain" description="Ice-binding protein C-terminal" evidence="2">
    <location>
        <begin position="209"/>
        <end position="230"/>
    </location>
</feature>
<evidence type="ECO:0000256" key="1">
    <source>
        <dbReference type="SAM" id="SignalP"/>
    </source>
</evidence>
<evidence type="ECO:0000259" key="2">
    <source>
        <dbReference type="Pfam" id="PF07589"/>
    </source>
</evidence>
<sequence>MPKASLLSFGIFAAATLSSQAVIVWTGASDSNPFNDANWDFSGSSVSNITPNGLILDDLTVSNVGFAASGNAGVGFSDFALGDGFSLTITGTSFDLTGTDGFAGSGNDANTEIINLIDSTSSIQYISQGIILNVDGTSSLTVRGGGDGINSQIADTRINLSTGGTLTMSSAAELDEQIGEGDIFVNGTQVTLGNKATLLSGTGATVTGIPEPSSTALLGLGGVALILRRRK</sequence>
<dbReference type="Pfam" id="PF07589">
    <property type="entry name" value="PEP-CTERM"/>
    <property type="match status" value="1"/>
</dbReference>
<dbReference type="EMBL" id="AP026866">
    <property type="protein sequence ID" value="BDS07590.1"/>
    <property type="molecule type" value="Genomic_DNA"/>
</dbReference>
<protein>
    <recommendedName>
        <fullName evidence="2">Ice-binding protein C-terminal domain-containing protein</fullName>
    </recommendedName>
</protein>
<dbReference type="AlphaFoldDB" id="A0AAT9FNM0"/>
<feature type="signal peptide" evidence="1">
    <location>
        <begin position="1"/>
        <end position="21"/>
    </location>
</feature>
<feature type="chain" id="PRO_5043692188" description="Ice-binding protein C-terminal domain-containing protein" evidence="1">
    <location>
        <begin position="22"/>
        <end position="231"/>
    </location>
</feature>
<keyword evidence="1" id="KW-0732">Signal</keyword>
<reference evidence="3" key="1">
    <citation type="submission" date="2024-07" db="EMBL/GenBank/DDBJ databases">
        <title>Complete genome sequence of Verrucomicrobiaceae bacterium NT6N.</title>
        <authorList>
            <person name="Huang C."/>
            <person name="Takami H."/>
            <person name="Hamasaki K."/>
        </authorList>
    </citation>
    <scope>NUCLEOTIDE SEQUENCE</scope>
    <source>
        <strain evidence="3">NT6N</strain>
    </source>
</reference>
<accession>A0AAT9FNM0</accession>
<organism evidence="3">
    <name type="scientific">Oceaniferula spumae</name>
    <dbReference type="NCBI Taxonomy" id="2979115"/>
    <lineage>
        <taxon>Bacteria</taxon>
        <taxon>Pseudomonadati</taxon>
        <taxon>Verrucomicrobiota</taxon>
        <taxon>Verrucomicrobiia</taxon>
        <taxon>Verrucomicrobiales</taxon>
        <taxon>Verrucomicrobiaceae</taxon>
        <taxon>Oceaniferula</taxon>
    </lineage>
</organism>